<dbReference type="InterPro" id="IPR036908">
    <property type="entry name" value="RlpA-like_sf"/>
</dbReference>
<keyword evidence="1 3" id="KW-0732">Signal</keyword>
<dbReference type="EMBL" id="JAAGKO020000028">
    <property type="protein sequence ID" value="MDI5964903.1"/>
    <property type="molecule type" value="Genomic_DNA"/>
</dbReference>
<accession>A0ABT6W2D0</accession>
<dbReference type="Gene3D" id="2.60.40.760">
    <property type="entry name" value="Expansin, cellulose-binding-like domain"/>
    <property type="match status" value="1"/>
</dbReference>
<comment type="caution">
    <text evidence="4">The sequence shown here is derived from an EMBL/GenBank/DDBJ whole genome shotgun (WGS) entry which is preliminary data.</text>
</comment>
<dbReference type="Proteomes" id="UP001156398">
    <property type="component" value="Unassembled WGS sequence"/>
</dbReference>
<keyword evidence="5" id="KW-1185">Reference proteome</keyword>
<feature type="signal peptide" evidence="3">
    <location>
        <begin position="1"/>
        <end position="31"/>
    </location>
</feature>
<dbReference type="RefSeq" id="WP_282704672.1">
    <property type="nucleotide sequence ID" value="NZ_JAAGKO020000028.1"/>
</dbReference>
<protein>
    <submittedName>
        <fullName evidence="4">Cellulose-binding protein</fullName>
    </submittedName>
</protein>
<evidence type="ECO:0000313" key="5">
    <source>
        <dbReference type="Proteomes" id="UP001156398"/>
    </source>
</evidence>
<evidence type="ECO:0000256" key="3">
    <source>
        <dbReference type="SAM" id="SignalP"/>
    </source>
</evidence>
<evidence type="ECO:0000313" key="4">
    <source>
        <dbReference type="EMBL" id="MDI5964903.1"/>
    </source>
</evidence>
<feature type="region of interest" description="Disordered" evidence="2">
    <location>
        <begin position="35"/>
        <end position="71"/>
    </location>
</feature>
<proteinExistence type="predicted"/>
<feature type="chain" id="PRO_5047373698" evidence="3">
    <location>
        <begin position="32"/>
        <end position="339"/>
    </location>
</feature>
<organism evidence="4 5">
    <name type="scientific">Streptantibioticus silvisoli</name>
    <dbReference type="NCBI Taxonomy" id="2705255"/>
    <lineage>
        <taxon>Bacteria</taxon>
        <taxon>Bacillati</taxon>
        <taxon>Actinomycetota</taxon>
        <taxon>Actinomycetes</taxon>
        <taxon>Kitasatosporales</taxon>
        <taxon>Streptomycetaceae</taxon>
        <taxon>Streptantibioticus</taxon>
    </lineage>
</organism>
<name>A0ABT6W2D0_9ACTN</name>
<evidence type="ECO:0000256" key="2">
    <source>
        <dbReference type="SAM" id="MobiDB-lite"/>
    </source>
</evidence>
<dbReference type="InterPro" id="IPR036749">
    <property type="entry name" value="Expansin_CBD_sf"/>
</dbReference>
<dbReference type="Gene3D" id="2.40.40.10">
    <property type="entry name" value="RlpA-like domain"/>
    <property type="match status" value="1"/>
</dbReference>
<dbReference type="PANTHER" id="PTHR31836:SF28">
    <property type="entry name" value="SRCR DOMAIN-CONTAINING PROTEIN-RELATED"/>
    <property type="match status" value="1"/>
</dbReference>
<dbReference type="PANTHER" id="PTHR31836">
    <property type="match status" value="1"/>
</dbReference>
<dbReference type="InterPro" id="IPR051477">
    <property type="entry name" value="Expansin_CellWall"/>
</dbReference>
<evidence type="ECO:0000256" key="1">
    <source>
        <dbReference type="ARBA" id="ARBA00022729"/>
    </source>
</evidence>
<gene>
    <name evidence="4" type="ORF">POF43_019605</name>
</gene>
<feature type="compositionally biased region" description="Low complexity" evidence="2">
    <location>
        <begin position="35"/>
        <end position="66"/>
    </location>
</feature>
<reference evidence="4 5" key="1">
    <citation type="submission" date="2023-05" db="EMBL/GenBank/DDBJ databases">
        <title>Streptantibioticus silvisoli sp. nov., acidotolerant actinomycetes 1 from pine litter.</title>
        <authorList>
            <person name="Swiecimska M."/>
            <person name="Golinska P."/>
            <person name="Sangal V."/>
            <person name="Wachnowicz B."/>
            <person name="Goodfellow M."/>
        </authorList>
    </citation>
    <scope>NUCLEOTIDE SEQUENCE [LARGE SCALE GENOMIC DNA]</scope>
    <source>
        <strain evidence="4 5">SL54</strain>
    </source>
</reference>
<sequence length="339" mass="35782">MGLMRSTHARRWLSVLGAICLFALLPPTASATPTAAATTATPTAQAAATPAPTPADDTPADDTTTTGNATHFDGLGTPYGGCGIPQADLDSQDFVALNVFNTPDDPDYNTRPVPAQDAAKMGSWQNGLNCGRWVRVNIGDYCDGTNDGAWNEPFCRDGGGWTADAYNGATLTMLVADSCADPNAWCRQDPGHLDLATGSLNRFTLNGSPVGDLYPDHWNNRQISWSFVPAPDYSGDISVAFMQNASADWPAVSVNHLPNGIHGVDYFDGGSWHSASMNSDMGQSYVLQPDSPGGTQYTIRVYDADGDLVQGGRTYTFDLPSDCGGGCANAYNPVSYTTG</sequence>
<dbReference type="SUPFAM" id="SSF50685">
    <property type="entry name" value="Barwin-like endoglucanases"/>
    <property type="match status" value="1"/>
</dbReference>